<keyword evidence="4" id="KW-0238">DNA-binding</keyword>
<gene>
    <name evidence="8" type="ORF">AVDCRST_MAG56-515</name>
</gene>
<name>A0A6J4HEI0_9SPHI</name>
<evidence type="ECO:0000256" key="3">
    <source>
        <dbReference type="ARBA" id="ARBA00023082"/>
    </source>
</evidence>
<dbReference type="Pfam" id="PF04542">
    <property type="entry name" value="Sigma70_r2"/>
    <property type="match status" value="1"/>
</dbReference>
<reference evidence="8" key="1">
    <citation type="submission" date="2020-02" db="EMBL/GenBank/DDBJ databases">
        <authorList>
            <person name="Meier V. D."/>
        </authorList>
    </citation>
    <scope>NUCLEOTIDE SEQUENCE</scope>
    <source>
        <strain evidence="8">AVDCRST_MAG56</strain>
    </source>
</reference>
<dbReference type="InterPro" id="IPR014284">
    <property type="entry name" value="RNA_pol_sigma-70_dom"/>
</dbReference>
<dbReference type="PANTHER" id="PTHR43133:SF62">
    <property type="entry name" value="RNA POLYMERASE SIGMA FACTOR SIGZ"/>
    <property type="match status" value="1"/>
</dbReference>
<dbReference type="GO" id="GO:0003677">
    <property type="term" value="F:DNA binding"/>
    <property type="evidence" value="ECO:0007669"/>
    <property type="project" value="UniProtKB-KW"/>
</dbReference>
<dbReference type="InterPro" id="IPR013325">
    <property type="entry name" value="RNA_pol_sigma_r2"/>
</dbReference>
<dbReference type="InterPro" id="IPR013324">
    <property type="entry name" value="RNA_pol_sigma_r3/r4-like"/>
</dbReference>
<evidence type="ECO:0000313" key="8">
    <source>
        <dbReference type="EMBL" id="CAA9222174.1"/>
    </source>
</evidence>
<proteinExistence type="inferred from homology"/>
<dbReference type="Gene3D" id="1.10.10.10">
    <property type="entry name" value="Winged helix-like DNA-binding domain superfamily/Winged helix DNA-binding domain"/>
    <property type="match status" value="1"/>
</dbReference>
<dbReference type="GO" id="GO:0016987">
    <property type="term" value="F:sigma factor activity"/>
    <property type="evidence" value="ECO:0007669"/>
    <property type="project" value="UniProtKB-KW"/>
</dbReference>
<sequence>MTNRTIQGITEKELVSLLRQREKRGFTLLYDNYSSALYGIIRKIVRSEELAQDVMQDAFVKIWRGIDSYDASKGTLFTWILNVARNTAIDRVRTQEFKQTVGAQSLNTPSPHLEGIAATHQSVDHIGLEKVLPMLRPEHQEIIDYVYFRGYTQTEVAESLGMPLGTVKTRVRMAIDHLRKILK</sequence>
<organism evidence="8">
    <name type="scientific">uncultured Cytophagales bacterium</name>
    <dbReference type="NCBI Taxonomy" id="158755"/>
    <lineage>
        <taxon>Bacteria</taxon>
        <taxon>Pseudomonadati</taxon>
        <taxon>Bacteroidota</taxon>
        <taxon>Sphingobacteriia</taxon>
        <taxon>Sphingobacteriales</taxon>
        <taxon>environmental samples</taxon>
    </lineage>
</organism>
<dbReference type="NCBIfam" id="TIGR02937">
    <property type="entry name" value="sigma70-ECF"/>
    <property type="match status" value="1"/>
</dbReference>
<keyword evidence="2" id="KW-0805">Transcription regulation</keyword>
<dbReference type="GO" id="GO:0006352">
    <property type="term" value="P:DNA-templated transcription initiation"/>
    <property type="evidence" value="ECO:0007669"/>
    <property type="project" value="InterPro"/>
</dbReference>
<dbReference type="InterPro" id="IPR007630">
    <property type="entry name" value="RNA_pol_sigma70_r4"/>
</dbReference>
<protein>
    <submittedName>
        <fullName evidence="8">RNA polymerase sigma-70 factor</fullName>
    </submittedName>
</protein>
<dbReference type="CDD" id="cd06171">
    <property type="entry name" value="Sigma70_r4"/>
    <property type="match status" value="1"/>
</dbReference>
<evidence type="ECO:0000256" key="4">
    <source>
        <dbReference type="ARBA" id="ARBA00023125"/>
    </source>
</evidence>
<dbReference type="Pfam" id="PF04545">
    <property type="entry name" value="Sigma70_r4"/>
    <property type="match status" value="1"/>
</dbReference>
<dbReference type="SUPFAM" id="SSF88946">
    <property type="entry name" value="Sigma2 domain of RNA polymerase sigma factors"/>
    <property type="match status" value="1"/>
</dbReference>
<dbReference type="EMBL" id="CADCTQ010000045">
    <property type="protein sequence ID" value="CAA9222174.1"/>
    <property type="molecule type" value="Genomic_DNA"/>
</dbReference>
<keyword evidence="3" id="KW-0731">Sigma factor</keyword>
<evidence type="ECO:0000256" key="1">
    <source>
        <dbReference type="ARBA" id="ARBA00010641"/>
    </source>
</evidence>
<accession>A0A6J4HEI0</accession>
<dbReference type="InterPro" id="IPR036388">
    <property type="entry name" value="WH-like_DNA-bd_sf"/>
</dbReference>
<evidence type="ECO:0000259" key="6">
    <source>
        <dbReference type="Pfam" id="PF04542"/>
    </source>
</evidence>
<evidence type="ECO:0000259" key="7">
    <source>
        <dbReference type="Pfam" id="PF04545"/>
    </source>
</evidence>
<dbReference type="PANTHER" id="PTHR43133">
    <property type="entry name" value="RNA POLYMERASE ECF-TYPE SIGMA FACTO"/>
    <property type="match status" value="1"/>
</dbReference>
<dbReference type="Gene3D" id="1.10.1740.10">
    <property type="match status" value="1"/>
</dbReference>
<keyword evidence="5" id="KW-0804">Transcription</keyword>
<feature type="domain" description="RNA polymerase sigma-70 region 4" evidence="7">
    <location>
        <begin position="134"/>
        <end position="180"/>
    </location>
</feature>
<dbReference type="InterPro" id="IPR039425">
    <property type="entry name" value="RNA_pol_sigma-70-like"/>
</dbReference>
<dbReference type="AlphaFoldDB" id="A0A6J4HEI0"/>
<feature type="domain" description="RNA polymerase sigma-70 region 2" evidence="6">
    <location>
        <begin position="29"/>
        <end position="95"/>
    </location>
</feature>
<comment type="similarity">
    <text evidence="1">Belongs to the sigma-70 factor family. ECF subfamily.</text>
</comment>
<evidence type="ECO:0000256" key="2">
    <source>
        <dbReference type="ARBA" id="ARBA00023015"/>
    </source>
</evidence>
<evidence type="ECO:0000256" key="5">
    <source>
        <dbReference type="ARBA" id="ARBA00023163"/>
    </source>
</evidence>
<dbReference type="InterPro" id="IPR007627">
    <property type="entry name" value="RNA_pol_sigma70_r2"/>
</dbReference>
<dbReference type="SUPFAM" id="SSF88659">
    <property type="entry name" value="Sigma3 and sigma4 domains of RNA polymerase sigma factors"/>
    <property type="match status" value="1"/>
</dbReference>